<dbReference type="AlphaFoldDB" id="A0A553CU79"/>
<comment type="caution">
    <text evidence="4">The sequence shown here is derived from an EMBL/GenBank/DDBJ whole genome shotgun (WGS) entry which is preliminary data.</text>
</comment>
<evidence type="ECO:0000256" key="2">
    <source>
        <dbReference type="ARBA" id="ARBA00022801"/>
    </source>
</evidence>
<comment type="similarity">
    <text evidence="1">Belongs to the glycosyl hydrolase 3 family.</text>
</comment>
<accession>A0A553CU79</accession>
<dbReference type="InterPro" id="IPR050288">
    <property type="entry name" value="Cellulose_deg_GH3"/>
</dbReference>
<dbReference type="InterPro" id="IPR036962">
    <property type="entry name" value="Glyco_hydro_3_N_sf"/>
</dbReference>
<gene>
    <name evidence="4" type="ORF">FNW17_01275</name>
</gene>
<dbReference type="PANTHER" id="PTHR42715">
    <property type="entry name" value="BETA-GLUCOSIDASE"/>
    <property type="match status" value="1"/>
</dbReference>
<dbReference type="Proteomes" id="UP000318585">
    <property type="component" value="Unassembled WGS sequence"/>
</dbReference>
<dbReference type="InterPro" id="IPR026891">
    <property type="entry name" value="Fn3-like"/>
</dbReference>
<dbReference type="InterPro" id="IPR001764">
    <property type="entry name" value="Glyco_hydro_3_N"/>
</dbReference>
<dbReference type="SUPFAM" id="SSF52279">
    <property type="entry name" value="Beta-D-glucan exohydrolase, C-terminal domain"/>
    <property type="match status" value="1"/>
</dbReference>
<dbReference type="SMART" id="SM01217">
    <property type="entry name" value="Fn3_like"/>
    <property type="match status" value="1"/>
</dbReference>
<protein>
    <submittedName>
        <fullName evidence="4">Glycosyl hydrolase</fullName>
    </submittedName>
</protein>
<dbReference type="GO" id="GO:0008422">
    <property type="term" value="F:beta-glucosidase activity"/>
    <property type="evidence" value="ECO:0007669"/>
    <property type="project" value="UniProtKB-ARBA"/>
</dbReference>
<evidence type="ECO:0000313" key="4">
    <source>
        <dbReference type="EMBL" id="TRX24080.1"/>
    </source>
</evidence>
<dbReference type="Gene3D" id="3.40.50.1700">
    <property type="entry name" value="Glycoside hydrolase family 3 C-terminal domain"/>
    <property type="match status" value="1"/>
</dbReference>
<name>A0A553CU79_9FLAO</name>
<dbReference type="Gene3D" id="3.20.20.300">
    <property type="entry name" value="Glycoside hydrolase, family 3, N-terminal domain"/>
    <property type="match status" value="1"/>
</dbReference>
<dbReference type="FunFam" id="2.60.40.10:FF:000495">
    <property type="entry name" value="Periplasmic beta-glucosidase"/>
    <property type="match status" value="1"/>
</dbReference>
<evidence type="ECO:0000313" key="5">
    <source>
        <dbReference type="Proteomes" id="UP000318585"/>
    </source>
</evidence>
<dbReference type="PRINTS" id="PR00133">
    <property type="entry name" value="GLHYDRLASE3"/>
</dbReference>
<feature type="domain" description="Fibronectin type III-like" evidence="3">
    <location>
        <begin position="637"/>
        <end position="707"/>
    </location>
</feature>
<sequence length="719" mass="80729">MRLGYIVLFSLFFQASFSQSDLMTEKRIQKLIQKMTLEEKVGLLHGNSKFYTSEIKRLGIPEWALSDGPHGVRAEMNRHDWKYTGQTNDSATCFPPGTAMAASWNVELAKQRGLVLGEEARYRKKDVLLGPGINIIRSPLCGRNFEYLSEDPFLISQLSISYIKALQTKDVAACVKHFVANNQEENRFVVDVNMSERALREIYLPGFKSSIVDAGALTIMGAYNKFRGEYCTENNYLGRNILRNDFNFNGVYMSDWDAVHSTEKAALAGLDLEMGTEKENYNDWYFADPLIKAVQEGRLKESLVNEKVANILRVMIKTKILDPKNREKGSLNTKEHQQTAYRSAVEAVVLLKNENQILPLDFKTLKSIAIIGDNATRKHCSGGFSSEIKSLYEVTPLQAMTDKYGKNVKINFAQGYEKQSFVAERSSEGQLNTDKVDWKLIDEAVAQAKKSDVVIIFAGLNHDFDSESFDRLHMHLPYGQETLIQEVVKANPKTIVVLIAGSPLELSGIESRVPALVWGWYGGMEAGNAVIDVLSGKECPSGKLPFTIPVTLNQSPAHALGNYPGRDLKVNYEEDILVGYRWFDTKGIEPQYPFGYGMSYTTFEITNAATDKKEYRQEDEITVKLTIKNSGKSNGAEVVQLYAGQTVSSVLRPKKELKAFNKVFLAPGEQKSVDLKVKVKDLAFYDEKTSSWKIEPGEFVLYAARSAKDIVSRLPITIK</sequence>
<evidence type="ECO:0000259" key="3">
    <source>
        <dbReference type="SMART" id="SM01217"/>
    </source>
</evidence>
<keyword evidence="5" id="KW-1185">Reference proteome</keyword>
<keyword evidence="2 4" id="KW-0378">Hydrolase</keyword>
<dbReference type="Pfam" id="PF00933">
    <property type="entry name" value="Glyco_hydro_3"/>
    <property type="match status" value="1"/>
</dbReference>
<dbReference type="InterPro" id="IPR036881">
    <property type="entry name" value="Glyco_hydro_3_C_sf"/>
</dbReference>
<dbReference type="InterPro" id="IPR013783">
    <property type="entry name" value="Ig-like_fold"/>
</dbReference>
<dbReference type="GO" id="GO:0005975">
    <property type="term" value="P:carbohydrate metabolic process"/>
    <property type="evidence" value="ECO:0007669"/>
    <property type="project" value="InterPro"/>
</dbReference>
<reference evidence="4 5" key="1">
    <citation type="submission" date="2019-07" db="EMBL/GenBank/DDBJ databases">
        <title>Novel species of Flavobacterium.</title>
        <authorList>
            <person name="Liu Q."/>
            <person name="Xin Y.-H."/>
        </authorList>
    </citation>
    <scope>NUCLEOTIDE SEQUENCE [LARGE SCALE GENOMIC DNA]</scope>
    <source>
        <strain evidence="4 5">LB3P56</strain>
    </source>
</reference>
<dbReference type="InterPro" id="IPR002772">
    <property type="entry name" value="Glyco_hydro_3_C"/>
</dbReference>
<dbReference type="SUPFAM" id="SSF51445">
    <property type="entry name" value="(Trans)glycosidases"/>
    <property type="match status" value="1"/>
</dbReference>
<dbReference type="Pfam" id="PF01915">
    <property type="entry name" value="Glyco_hydro_3_C"/>
    <property type="match status" value="1"/>
</dbReference>
<evidence type="ECO:0000256" key="1">
    <source>
        <dbReference type="ARBA" id="ARBA00005336"/>
    </source>
</evidence>
<organism evidence="4 5">
    <name type="scientific">Flavobacterium franklandianum</name>
    <dbReference type="NCBI Taxonomy" id="2594430"/>
    <lineage>
        <taxon>Bacteria</taxon>
        <taxon>Pseudomonadati</taxon>
        <taxon>Bacteroidota</taxon>
        <taxon>Flavobacteriia</taxon>
        <taxon>Flavobacteriales</taxon>
        <taxon>Flavobacteriaceae</taxon>
        <taxon>Flavobacterium</taxon>
    </lineage>
</organism>
<dbReference type="OrthoDB" id="9805821at2"/>
<dbReference type="Gene3D" id="2.60.40.10">
    <property type="entry name" value="Immunoglobulins"/>
    <property type="match status" value="1"/>
</dbReference>
<dbReference type="Pfam" id="PF14310">
    <property type="entry name" value="Fn3-like"/>
    <property type="match status" value="1"/>
</dbReference>
<dbReference type="EMBL" id="VJZR01000001">
    <property type="protein sequence ID" value="TRX24080.1"/>
    <property type="molecule type" value="Genomic_DNA"/>
</dbReference>
<proteinExistence type="inferred from homology"/>
<dbReference type="InterPro" id="IPR017853">
    <property type="entry name" value="GH"/>
</dbReference>
<dbReference type="PANTHER" id="PTHR42715:SF10">
    <property type="entry name" value="BETA-GLUCOSIDASE"/>
    <property type="match status" value="1"/>
</dbReference>